<organism evidence="3 4">
    <name type="scientific">Terrybacteria sp. (strain RIFCSPHIGHO2_01_FULL_58_15)</name>
    <dbReference type="NCBI Taxonomy" id="1802363"/>
    <lineage>
        <taxon>Bacteria</taxon>
        <taxon>Candidatus Terryibacteriota</taxon>
    </lineage>
</organism>
<dbReference type="STRING" id="1802363.A2682_01490"/>
<comment type="caution">
    <text evidence="3">The sequence shown here is derived from an EMBL/GenBank/DDBJ whole genome shotgun (WGS) entry which is preliminary data.</text>
</comment>
<dbReference type="AlphaFoldDB" id="A0A1G2PLY3"/>
<evidence type="ECO:0000313" key="3">
    <source>
        <dbReference type="EMBL" id="OHA49338.1"/>
    </source>
</evidence>
<dbReference type="Proteomes" id="UP000178690">
    <property type="component" value="Unassembled WGS sequence"/>
</dbReference>
<sequence>MLRIIGSLRPTLIATLAVSAALFAPAFPGQPAARDQQPAASGASGDAAETTAPSATQSPPSLLAQLFGAAAVDPHFTLPNTGTAPSLTTDSPQRASSREPENEPARSIYRYLVASSDIGFASDPSRMGLALATAEQGSTEGLDRIVGELERQREAFLALVPPLELRETHEQSARAISSYLELLKRARNGSPGGVLEAWNSPERSSIAADAASVTGELRRIVEQHNIALPSGVLP</sequence>
<name>A0A1G2PLY3_TERXR</name>
<protein>
    <recommendedName>
        <fullName evidence="5">DUF5667 domain-containing protein</fullName>
    </recommendedName>
</protein>
<feature type="region of interest" description="Disordered" evidence="1">
    <location>
        <begin position="75"/>
        <end position="104"/>
    </location>
</feature>
<feature type="chain" id="PRO_5009583904" description="DUF5667 domain-containing protein" evidence="2">
    <location>
        <begin position="27"/>
        <end position="234"/>
    </location>
</feature>
<feature type="region of interest" description="Disordered" evidence="1">
    <location>
        <begin position="30"/>
        <end position="59"/>
    </location>
</feature>
<dbReference type="EMBL" id="MHST01000011">
    <property type="protein sequence ID" value="OHA49338.1"/>
    <property type="molecule type" value="Genomic_DNA"/>
</dbReference>
<evidence type="ECO:0000313" key="4">
    <source>
        <dbReference type="Proteomes" id="UP000178690"/>
    </source>
</evidence>
<evidence type="ECO:0000256" key="2">
    <source>
        <dbReference type="SAM" id="SignalP"/>
    </source>
</evidence>
<evidence type="ECO:0008006" key="5">
    <source>
        <dbReference type="Google" id="ProtNLM"/>
    </source>
</evidence>
<proteinExistence type="predicted"/>
<gene>
    <name evidence="3" type="ORF">A2682_01490</name>
</gene>
<feature type="signal peptide" evidence="2">
    <location>
        <begin position="1"/>
        <end position="26"/>
    </location>
</feature>
<evidence type="ECO:0000256" key="1">
    <source>
        <dbReference type="SAM" id="MobiDB-lite"/>
    </source>
</evidence>
<keyword evidence="2" id="KW-0732">Signal</keyword>
<feature type="compositionally biased region" description="Polar residues" evidence="1">
    <location>
        <begin position="78"/>
        <end position="95"/>
    </location>
</feature>
<reference evidence="3 4" key="1">
    <citation type="journal article" date="2016" name="Nat. Commun.">
        <title>Thousands of microbial genomes shed light on interconnected biogeochemical processes in an aquifer system.</title>
        <authorList>
            <person name="Anantharaman K."/>
            <person name="Brown C.T."/>
            <person name="Hug L.A."/>
            <person name="Sharon I."/>
            <person name="Castelle C.J."/>
            <person name="Probst A.J."/>
            <person name="Thomas B.C."/>
            <person name="Singh A."/>
            <person name="Wilkins M.J."/>
            <person name="Karaoz U."/>
            <person name="Brodie E.L."/>
            <person name="Williams K.H."/>
            <person name="Hubbard S.S."/>
            <person name="Banfield J.F."/>
        </authorList>
    </citation>
    <scope>NUCLEOTIDE SEQUENCE [LARGE SCALE GENOMIC DNA]</scope>
    <source>
        <strain evidence="4">RIFCSPHIGHO2_01_FULL_58_15</strain>
    </source>
</reference>
<accession>A0A1G2PLY3</accession>